<dbReference type="PATRIC" id="fig|1360.114.peg.1630"/>
<feature type="transmembrane region" description="Helical" evidence="1">
    <location>
        <begin position="56"/>
        <end position="77"/>
    </location>
</feature>
<name>A0A0V8E1A2_LACLL</name>
<dbReference type="EMBL" id="LKLU01000107">
    <property type="protein sequence ID" value="KSU19429.1"/>
    <property type="molecule type" value="Genomic_DNA"/>
</dbReference>
<dbReference type="AlphaFoldDB" id="A0A0V8E1A2"/>
<protein>
    <submittedName>
        <fullName evidence="2">Uncharacterized protein</fullName>
    </submittedName>
</protein>
<dbReference type="RefSeq" id="WP_058212069.1">
    <property type="nucleotide sequence ID" value="NZ_LKLU01000107.1"/>
</dbReference>
<dbReference type="Proteomes" id="UP000053719">
    <property type="component" value="Unassembled WGS sequence"/>
</dbReference>
<evidence type="ECO:0000313" key="3">
    <source>
        <dbReference type="Proteomes" id="UP000053719"/>
    </source>
</evidence>
<reference evidence="3" key="1">
    <citation type="submission" date="2015-10" db="EMBL/GenBank/DDBJ databases">
        <title>Draft Genome Sequences of 11 Lactococcus lactis subspecies cremoris strains.</title>
        <authorList>
            <person name="Wels M."/>
            <person name="Backus L."/>
            <person name="Boekhorst J."/>
            <person name="Dijkstra A."/>
            <person name="Beerthuizen M."/>
            <person name="Kelly W."/>
            <person name="Siezen R."/>
            <person name="Bachmann H."/>
            <person name="Van Hijum S."/>
        </authorList>
    </citation>
    <scope>NUCLEOTIDE SEQUENCE [LARGE SCALE GENOMIC DNA]</scope>
    <source>
        <strain evidence="3">M20</strain>
    </source>
</reference>
<comment type="caution">
    <text evidence="2">The sequence shown here is derived from an EMBL/GenBank/DDBJ whole genome shotgun (WGS) entry which is preliminary data.</text>
</comment>
<keyword evidence="1" id="KW-0472">Membrane</keyword>
<evidence type="ECO:0000313" key="2">
    <source>
        <dbReference type="EMBL" id="KSU19429.1"/>
    </source>
</evidence>
<evidence type="ECO:0000256" key="1">
    <source>
        <dbReference type="SAM" id="Phobius"/>
    </source>
</evidence>
<keyword evidence="1" id="KW-1133">Transmembrane helix</keyword>
<feature type="transmembrane region" description="Helical" evidence="1">
    <location>
        <begin position="136"/>
        <end position="153"/>
    </location>
</feature>
<organism evidence="2 3">
    <name type="scientific">Lactococcus lactis subsp. lactis</name>
    <name type="common">Streptococcus lactis</name>
    <dbReference type="NCBI Taxonomy" id="1360"/>
    <lineage>
        <taxon>Bacteria</taxon>
        <taxon>Bacillati</taxon>
        <taxon>Bacillota</taxon>
        <taxon>Bacilli</taxon>
        <taxon>Lactobacillales</taxon>
        <taxon>Streptococcaceae</taxon>
        <taxon>Lactococcus</taxon>
    </lineage>
</organism>
<feature type="transmembrane region" description="Helical" evidence="1">
    <location>
        <begin position="23"/>
        <end position="44"/>
    </location>
</feature>
<sequence length="304" mass="34453">MKFIQSETLNKQLLNVLILLKDALYILLKYYLLCTIGAIILSITNSKTQVLKVVNVYEALLGTLFLLAVIVVPPFLIMSRFGSFTSLLSSLNNAFHQFINKRRMIILYGILPLTHAYSVGMKSLNHFSFDTVMTHLSQMFLTLLLMDFFIAAVKERYLGTLFFATPSNSTLSVEGTFTPYGRKSISSLTESGTKNLENSFSQGQVNLNITALLTPISRKFVKTPDGLYHFVNSRYVIVLFTLHKIRLFFKGMIKAIKYKSLDALSSVVEHEGKVMTSKQRLIYELILLVLVTLSFNAIYVWLGR</sequence>
<feature type="transmembrane region" description="Helical" evidence="1">
    <location>
        <begin position="281"/>
        <end position="302"/>
    </location>
</feature>
<accession>A0A0V8E1A2</accession>
<keyword evidence="1" id="KW-0812">Transmembrane</keyword>
<proteinExistence type="predicted"/>
<gene>
    <name evidence="2" type="ORF">M20_2048</name>
</gene>
<feature type="transmembrane region" description="Helical" evidence="1">
    <location>
        <begin position="105"/>
        <end position="124"/>
    </location>
</feature>